<feature type="transmembrane region" description="Helical" evidence="7">
    <location>
        <begin position="730"/>
        <end position="750"/>
    </location>
</feature>
<dbReference type="InterPro" id="IPR036909">
    <property type="entry name" value="Cyt_c-like_dom_sf"/>
</dbReference>
<evidence type="ECO:0000256" key="3">
    <source>
        <dbReference type="ARBA" id="ARBA00022723"/>
    </source>
</evidence>
<accession>A0A347UD11</accession>
<dbReference type="GO" id="GO:0020037">
    <property type="term" value="F:heme binding"/>
    <property type="evidence" value="ECO:0007669"/>
    <property type="project" value="InterPro"/>
</dbReference>
<evidence type="ECO:0000256" key="5">
    <source>
        <dbReference type="ARBA" id="ARBA00023004"/>
    </source>
</evidence>
<evidence type="ECO:0000313" key="9">
    <source>
        <dbReference type="EMBL" id="AXX96739.1"/>
    </source>
</evidence>
<keyword evidence="7" id="KW-0812">Transmembrane</keyword>
<sequence>MNMMRFFKHPLFLSVLLLTVLYVVFAYVLNPPVPASLLIQYMVICTVAVLLVVTFDNKMAARFFAPLIALFGSPKMLLPRIAAFAAVVGGVGYLTYDMVKPSVTSPLELRTVHPAPPSSLRAYGKTYDLLKLQNPYREQFDETSEDYQAIVAEGADLYYKNCVYCHGDLLNGEGHFAKTFNPRPINFQDVGMIAQLQESFLFWRITKGGPGLPREGTPWASAMPVWEEMLQEDEVWKIISFLYDYTGFEPRSWELEEKSADAVEPAPVDPNAELTEEQIDAVYMKRCSQCHGVDGDGLGVAADRMYPKPRDFTLGLFKYKTTNSDSEFPTDDDLRNSILNGLTGTAMPAWKGLLSDAEVDGLIEKIKVLGYWDDVEPDELGPIEMGAMPAPTPEMLALGQKTFESICADCHGLKGRGNITSGKRLADDAGNRIWPRNLTHPESWRVTLDAQDVFQRLSVGIPSSPMPEHTTALDVETRWATANYVMTLRDNAVPVSKGESVIKAIRVDGDLPTDPADPLWDTAPAMTFNMGPNVIKEPRLFTTLTEFVTVRALYNDTDITMRVDVDDRTYSVPGSELERAYAIEGVEATRDAIAVQIPASLSGTNEKPYFRQGDKKNPVNMWVWTAPSVEPAADETAVIMDATGLDKAPKPREDSSALNAKGQWADGQWQVVFRRPLETGAAGDLQFSEGVYTPIAFAAWDGVNGEKGIRNSFTTWYWILLEPTENPTKIMGLAIAAALLAGFLFLIIAWRARKRFSQQ</sequence>
<dbReference type="InterPro" id="IPR051459">
    <property type="entry name" value="Cytochrome_c-type_DH"/>
</dbReference>
<feature type="domain" description="Cytochrome c" evidence="8">
    <location>
        <begin position="394"/>
        <end position="489"/>
    </location>
</feature>
<dbReference type="OrthoDB" id="9811281at2"/>
<evidence type="ECO:0000256" key="7">
    <source>
        <dbReference type="SAM" id="Phobius"/>
    </source>
</evidence>
<feature type="domain" description="Cytochrome c" evidence="8">
    <location>
        <begin position="149"/>
        <end position="246"/>
    </location>
</feature>
<dbReference type="GO" id="GO:0046872">
    <property type="term" value="F:metal ion binding"/>
    <property type="evidence" value="ECO:0007669"/>
    <property type="project" value="UniProtKB-KW"/>
</dbReference>
<organism evidence="9 10">
    <name type="scientific">Profundibacter amoris</name>
    <dbReference type="NCBI Taxonomy" id="2171755"/>
    <lineage>
        <taxon>Bacteria</taxon>
        <taxon>Pseudomonadati</taxon>
        <taxon>Pseudomonadota</taxon>
        <taxon>Alphaproteobacteria</taxon>
        <taxon>Rhodobacterales</taxon>
        <taxon>Paracoccaceae</taxon>
        <taxon>Profundibacter</taxon>
    </lineage>
</organism>
<dbReference type="KEGG" id="pamo:BAR1_01570"/>
<feature type="transmembrane region" description="Helical" evidence="7">
    <location>
        <begin position="77"/>
        <end position="96"/>
    </location>
</feature>
<dbReference type="SUPFAM" id="SSF46626">
    <property type="entry name" value="Cytochrome c"/>
    <property type="match status" value="3"/>
</dbReference>
<dbReference type="InterPro" id="IPR009056">
    <property type="entry name" value="Cyt_c-like_dom"/>
</dbReference>
<keyword evidence="7" id="KW-0472">Membrane</keyword>
<dbReference type="Pfam" id="PF13442">
    <property type="entry name" value="Cytochrome_CBB3"/>
    <property type="match status" value="3"/>
</dbReference>
<keyword evidence="1" id="KW-0813">Transport</keyword>
<keyword evidence="10" id="KW-1185">Reference proteome</keyword>
<dbReference type="InterPro" id="IPR019020">
    <property type="entry name" value="Cyt-c552/DMSO_Rdtase_haem-bd"/>
</dbReference>
<reference evidence="9 10" key="1">
    <citation type="submission" date="2018-09" db="EMBL/GenBank/DDBJ databases">
        <title>Profundibacter amoris BAR1 gen. nov., sp. nov., a new member of the Roseobacter clade isolated at Lokis Castle Vent Field on the Arctic Mid-Oceanic Ridge.</title>
        <authorList>
            <person name="Le Moine Bauer S."/>
            <person name="Sjoeberg A.G."/>
            <person name="L'Haridon S."/>
            <person name="Stokke R."/>
            <person name="Roalkvam I."/>
            <person name="Steen I.H."/>
            <person name="Dahle H."/>
        </authorList>
    </citation>
    <scope>NUCLEOTIDE SEQUENCE [LARGE SCALE GENOMIC DNA]</scope>
    <source>
        <strain evidence="9 10">BAR1</strain>
    </source>
</reference>
<evidence type="ECO:0000256" key="4">
    <source>
        <dbReference type="ARBA" id="ARBA00022982"/>
    </source>
</evidence>
<keyword evidence="7" id="KW-1133">Transmembrane helix</keyword>
<dbReference type="GO" id="GO:0009055">
    <property type="term" value="F:electron transfer activity"/>
    <property type="evidence" value="ECO:0007669"/>
    <property type="project" value="InterPro"/>
</dbReference>
<dbReference type="Gene3D" id="1.10.760.10">
    <property type="entry name" value="Cytochrome c-like domain"/>
    <property type="match status" value="3"/>
</dbReference>
<evidence type="ECO:0000259" key="8">
    <source>
        <dbReference type="PROSITE" id="PS51007"/>
    </source>
</evidence>
<gene>
    <name evidence="9" type="ORF">BAR1_01570</name>
</gene>
<dbReference type="Proteomes" id="UP000261704">
    <property type="component" value="Chromosome"/>
</dbReference>
<feature type="domain" description="Cytochrome c" evidence="8">
    <location>
        <begin position="274"/>
        <end position="370"/>
    </location>
</feature>
<feature type="transmembrane region" description="Helical" evidence="7">
    <location>
        <begin position="36"/>
        <end position="56"/>
    </location>
</feature>
<dbReference type="Pfam" id="PF09459">
    <property type="entry name" value="EB_dh"/>
    <property type="match status" value="1"/>
</dbReference>
<dbReference type="PANTHER" id="PTHR35008">
    <property type="entry name" value="BLL4482 PROTEIN-RELATED"/>
    <property type="match status" value="1"/>
</dbReference>
<keyword evidence="3 6" id="KW-0479">Metal-binding</keyword>
<dbReference type="PANTHER" id="PTHR35008:SF8">
    <property type="entry name" value="ALCOHOL DEHYDROGENASE CYTOCHROME C SUBUNIT"/>
    <property type="match status" value="1"/>
</dbReference>
<evidence type="ECO:0000256" key="6">
    <source>
        <dbReference type="PROSITE-ProRule" id="PRU00433"/>
    </source>
</evidence>
<evidence type="ECO:0000313" key="10">
    <source>
        <dbReference type="Proteomes" id="UP000261704"/>
    </source>
</evidence>
<name>A0A347UD11_9RHOB</name>
<keyword evidence="2 6" id="KW-0349">Heme</keyword>
<keyword evidence="4" id="KW-0249">Electron transport</keyword>
<dbReference type="PROSITE" id="PS51007">
    <property type="entry name" value="CYTC"/>
    <property type="match status" value="3"/>
</dbReference>
<dbReference type="EMBL" id="CP032125">
    <property type="protein sequence ID" value="AXX96739.1"/>
    <property type="molecule type" value="Genomic_DNA"/>
</dbReference>
<dbReference type="Gene3D" id="2.60.40.1190">
    <property type="match status" value="1"/>
</dbReference>
<dbReference type="AlphaFoldDB" id="A0A347UD11"/>
<keyword evidence="5 6" id="KW-0408">Iron</keyword>
<proteinExistence type="predicted"/>
<protein>
    <recommendedName>
        <fullName evidence="8">Cytochrome c domain-containing protein</fullName>
    </recommendedName>
</protein>
<evidence type="ECO:0000256" key="1">
    <source>
        <dbReference type="ARBA" id="ARBA00022448"/>
    </source>
</evidence>
<evidence type="ECO:0000256" key="2">
    <source>
        <dbReference type="ARBA" id="ARBA00022617"/>
    </source>
</evidence>